<evidence type="ECO:0000313" key="3">
    <source>
        <dbReference type="Proteomes" id="UP000050501"/>
    </source>
</evidence>
<evidence type="ECO:0008006" key="4">
    <source>
        <dbReference type="Google" id="ProtNLM"/>
    </source>
</evidence>
<dbReference type="AlphaFoldDB" id="A0A0P6YLH0"/>
<dbReference type="EMBL" id="LGCM01000008">
    <property type="protein sequence ID" value="KPL90831.1"/>
    <property type="molecule type" value="Genomic_DNA"/>
</dbReference>
<comment type="caution">
    <text evidence="2">The sequence shown here is derived from an EMBL/GenBank/DDBJ whole genome shotgun (WGS) entry which is preliminary data.</text>
</comment>
<dbReference type="Proteomes" id="UP000050501">
    <property type="component" value="Unassembled WGS sequence"/>
</dbReference>
<keyword evidence="3" id="KW-1185">Reference proteome</keyword>
<keyword evidence="1" id="KW-1133">Transmembrane helix</keyword>
<name>A0A0P6YLH0_9CHLR</name>
<feature type="transmembrane region" description="Helical" evidence="1">
    <location>
        <begin position="75"/>
        <end position="100"/>
    </location>
</feature>
<organism evidence="2 3">
    <name type="scientific">Levilinea saccharolytica</name>
    <dbReference type="NCBI Taxonomy" id="229921"/>
    <lineage>
        <taxon>Bacteria</taxon>
        <taxon>Bacillati</taxon>
        <taxon>Chloroflexota</taxon>
        <taxon>Anaerolineae</taxon>
        <taxon>Anaerolineales</taxon>
        <taxon>Anaerolineaceae</taxon>
        <taxon>Levilinea</taxon>
    </lineage>
</organism>
<accession>A0A0P6YLH0</accession>
<evidence type="ECO:0000313" key="2">
    <source>
        <dbReference type="EMBL" id="KPL90831.1"/>
    </source>
</evidence>
<sequence>MRWVLQMAQGRDLIEQMQREAQESHLPELIGMSVQLEFIRRGTAQQELMGQLATSIAADYIGSAEQRAEKVGSELVIPMVVFYFLPFLVTLLAVIGWPIVQNLGAM</sequence>
<dbReference type="STRING" id="229921.ADN01_01880"/>
<reference evidence="2 3" key="1">
    <citation type="submission" date="2015-07" db="EMBL/GenBank/DDBJ databases">
        <title>Genome sequence of Levilinea saccharolytica DSM 16555.</title>
        <authorList>
            <person name="Hemp J."/>
            <person name="Ward L.M."/>
            <person name="Pace L.A."/>
            <person name="Fischer W.W."/>
        </authorList>
    </citation>
    <scope>NUCLEOTIDE SEQUENCE [LARGE SCALE GENOMIC DNA]</scope>
    <source>
        <strain evidence="2 3">KIBI-1</strain>
    </source>
</reference>
<keyword evidence="1" id="KW-0812">Transmembrane</keyword>
<keyword evidence="1" id="KW-0472">Membrane</keyword>
<evidence type="ECO:0000256" key="1">
    <source>
        <dbReference type="SAM" id="Phobius"/>
    </source>
</evidence>
<protein>
    <recommendedName>
        <fullName evidence="4">Type II secretion system protein GspF domain-containing protein</fullName>
    </recommendedName>
</protein>
<gene>
    <name evidence="2" type="ORF">ADN01_01880</name>
</gene>
<proteinExistence type="predicted"/>